<dbReference type="Proteomes" id="UP000305067">
    <property type="component" value="Unassembled WGS sequence"/>
</dbReference>
<protein>
    <submittedName>
        <fullName evidence="2">Uncharacterized protein</fullName>
    </submittedName>
</protein>
<sequence length="142" mass="16793">MKIVTTEMSQRRVGLHLRKRMVLVRVGIAGLRLPRRRVESSIEMLYIIYFPPPRGRIIATVLIFLFSVPLLPLLSSSFHLSHLAFLHLHHIVLHAYPFIILNHHHRQHIISCTLDKYIFLTYNTTPNLGQIRTKRKYLLRER</sequence>
<gene>
    <name evidence="2" type="ORF">BDV98DRAFT_17242</name>
</gene>
<keyword evidence="1" id="KW-0472">Membrane</keyword>
<evidence type="ECO:0000256" key="1">
    <source>
        <dbReference type="SAM" id="Phobius"/>
    </source>
</evidence>
<dbReference type="EMBL" id="ML178814">
    <property type="protein sequence ID" value="TFL07293.1"/>
    <property type="molecule type" value="Genomic_DNA"/>
</dbReference>
<evidence type="ECO:0000313" key="2">
    <source>
        <dbReference type="EMBL" id="TFL07293.1"/>
    </source>
</evidence>
<reference evidence="2 3" key="1">
    <citation type="journal article" date="2019" name="Nat. Ecol. Evol.">
        <title>Megaphylogeny resolves global patterns of mushroom evolution.</title>
        <authorList>
            <person name="Varga T."/>
            <person name="Krizsan K."/>
            <person name="Foldi C."/>
            <person name="Dima B."/>
            <person name="Sanchez-Garcia M."/>
            <person name="Sanchez-Ramirez S."/>
            <person name="Szollosi G.J."/>
            <person name="Szarkandi J.G."/>
            <person name="Papp V."/>
            <person name="Albert L."/>
            <person name="Andreopoulos W."/>
            <person name="Angelini C."/>
            <person name="Antonin V."/>
            <person name="Barry K.W."/>
            <person name="Bougher N.L."/>
            <person name="Buchanan P."/>
            <person name="Buyck B."/>
            <person name="Bense V."/>
            <person name="Catcheside P."/>
            <person name="Chovatia M."/>
            <person name="Cooper J."/>
            <person name="Damon W."/>
            <person name="Desjardin D."/>
            <person name="Finy P."/>
            <person name="Geml J."/>
            <person name="Haridas S."/>
            <person name="Hughes K."/>
            <person name="Justo A."/>
            <person name="Karasinski D."/>
            <person name="Kautmanova I."/>
            <person name="Kiss B."/>
            <person name="Kocsube S."/>
            <person name="Kotiranta H."/>
            <person name="LaButti K.M."/>
            <person name="Lechner B.E."/>
            <person name="Liimatainen K."/>
            <person name="Lipzen A."/>
            <person name="Lukacs Z."/>
            <person name="Mihaltcheva S."/>
            <person name="Morgado L.N."/>
            <person name="Niskanen T."/>
            <person name="Noordeloos M.E."/>
            <person name="Ohm R.A."/>
            <person name="Ortiz-Santana B."/>
            <person name="Ovrebo C."/>
            <person name="Racz N."/>
            <person name="Riley R."/>
            <person name="Savchenko A."/>
            <person name="Shiryaev A."/>
            <person name="Soop K."/>
            <person name="Spirin V."/>
            <person name="Szebenyi C."/>
            <person name="Tomsovsky M."/>
            <person name="Tulloss R.E."/>
            <person name="Uehling J."/>
            <person name="Grigoriev I.V."/>
            <person name="Vagvolgyi C."/>
            <person name="Papp T."/>
            <person name="Martin F.M."/>
            <person name="Miettinen O."/>
            <person name="Hibbett D.S."/>
            <person name="Nagy L.G."/>
        </authorList>
    </citation>
    <scope>NUCLEOTIDE SEQUENCE [LARGE SCALE GENOMIC DNA]</scope>
    <source>
        <strain evidence="2 3">CBS 309.79</strain>
    </source>
</reference>
<feature type="transmembrane region" description="Helical" evidence="1">
    <location>
        <begin position="80"/>
        <end position="101"/>
    </location>
</feature>
<keyword evidence="3" id="KW-1185">Reference proteome</keyword>
<dbReference type="AlphaFoldDB" id="A0A5C3QZ45"/>
<organism evidence="2 3">
    <name type="scientific">Pterulicium gracile</name>
    <dbReference type="NCBI Taxonomy" id="1884261"/>
    <lineage>
        <taxon>Eukaryota</taxon>
        <taxon>Fungi</taxon>
        <taxon>Dikarya</taxon>
        <taxon>Basidiomycota</taxon>
        <taxon>Agaricomycotina</taxon>
        <taxon>Agaricomycetes</taxon>
        <taxon>Agaricomycetidae</taxon>
        <taxon>Agaricales</taxon>
        <taxon>Pleurotineae</taxon>
        <taxon>Pterulaceae</taxon>
        <taxon>Pterulicium</taxon>
    </lineage>
</organism>
<accession>A0A5C3QZ45</accession>
<name>A0A5C3QZ45_9AGAR</name>
<keyword evidence="1" id="KW-0812">Transmembrane</keyword>
<feature type="transmembrane region" description="Helical" evidence="1">
    <location>
        <begin position="57"/>
        <end position="74"/>
    </location>
</feature>
<evidence type="ECO:0000313" key="3">
    <source>
        <dbReference type="Proteomes" id="UP000305067"/>
    </source>
</evidence>
<proteinExistence type="predicted"/>
<keyword evidence="1" id="KW-1133">Transmembrane helix</keyword>